<gene>
    <name evidence="10" type="ORF">DEM34_14485</name>
</gene>
<keyword evidence="6 8" id="KW-1133">Transmembrane helix</keyword>
<feature type="transmembrane region" description="Helical" evidence="8">
    <location>
        <begin position="70"/>
        <end position="89"/>
    </location>
</feature>
<dbReference type="SUPFAM" id="SSF161098">
    <property type="entry name" value="MetI-like"/>
    <property type="match status" value="1"/>
</dbReference>
<keyword evidence="4" id="KW-1003">Cell membrane</keyword>
<evidence type="ECO:0000256" key="6">
    <source>
        <dbReference type="ARBA" id="ARBA00022989"/>
    </source>
</evidence>
<dbReference type="PANTHER" id="PTHR43848:SF2">
    <property type="entry name" value="PUTRESCINE TRANSPORT SYSTEM PERMEASE PROTEIN POTI"/>
    <property type="match status" value="1"/>
</dbReference>
<feature type="transmembrane region" description="Helical" evidence="8">
    <location>
        <begin position="178"/>
        <end position="203"/>
    </location>
</feature>
<accession>A0A2U2MYM7</accession>
<evidence type="ECO:0000256" key="3">
    <source>
        <dbReference type="ARBA" id="ARBA00022448"/>
    </source>
</evidence>
<evidence type="ECO:0000313" key="10">
    <source>
        <dbReference type="EMBL" id="PWG61814.1"/>
    </source>
</evidence>
<dbReference type="GO" id="GO:0055085">
    <property type="term" value="P:transmembrane transport"/>
    <property type="evidence" value="ECO:0007669"/>
    <property type="project" value="InterPro"/>
</dbReference>
<keyword evidence="11" id="KW-1185">Reference proteome</keyword>
<proteinExistence type="inferred from homology"/>
<dbReference type="CDD" id="cd06261">
    <property type="entry name" value="TM_PBP2"/>
    <property type="match status" value="1"/>
</dbReference>
<dbReference type="Pfam" id="PF00528">
    <property type="entry name" value="BPD_transp_1"/>
    <property type="match status" value="1"/>
</dbReference>
<name>A0A2U2MYM7_9GAMM</name>
<evidence type="ECO:0000256" key="2">
    <source>
        <dbReference type="ARBA" id="ARBA00007069"/>
    </source>
</evidence>
<protein>
    <submittedName>
        <fullName evidence="10">ABC transporter permease</fullName>
    </submittedName>
</protein>
<evidence type="ECO:0000256" key="5">
    <source>
        <dbReference type="ARBA" id="ARBA00022692"/>
    </source>
</evidence>
<dbReference type="AlphaFoldDB" id="A0A2U2MYM7"/>
<keyword evidence="3 8" id="KW-0813">Transport</keyword>
<evidence type="ECO:0000256" key="4">
    <source>
        <dbReference type="ARBA" id="ARBA00022475"/>
    </source>
</evidence>
<dbReference type="PANTHER" id="PTHR43848">
    <property type="entry name" value="PUTRESCINE TRANSPORT SYSTEM PERMEASE PROTEIN POTI"/>
    <property type="match status" value="1"/>
</dbReference>
<organism evidence="10 11">
    <name type="scientific">Sediminicurvatus halobius</name>
    <dbReference type="NCBI Taxonomy" id="2182432"/>
    <lineage>
        <taxon>Bacteria</taxon>
        <taxon>Pseudomonadati</taxon>
        <taxon>Pseudomonadota</taxon>
        <taxon>Gammaproteobacteria</taxon>
        <taxon>Chromatiales</taxon>
        <taxon>Ectothiorhodospiraceae</taxon>
        <taxon>Sediminicurvatus</taxon>
    </lineage>
</organism>
<evidence type="ECO:0000256" key="1">
    <source>
        <dbReference type="ARBA" id="ARBA00004651"/>
    </source>
</evidence>
<feature type="transmembrane region" description="Helical" evidence="8">
    <location>
        <begin position="12"/>
        <end position="35"/>
    </location>
</feature>
<dbReference type="EMBL" id="QFFI01000026">
    <property type="protein sequence ID" value="PWG61814.1"/>
    <property type="molecule type" value="Genomic_DNA"/>
</dbReference>
<evidence type="ECO:0000313" key="11">
    <source>
        <dbReference type="Proteomes" id="UP000245474"/>
    </source>
</evidence>
<dbReference type="GO" id="GO:0005886">
    <property type="term" value="C:plasma membrane"/>
    <property type="evidence" value="ECO:0007669"/>
    <property type="project" value="UniProtKB-SubCell"/>
</dbReference>
<comment type="caution">
    <text evidence="10">The sequence shown here is derived from an EMBL/GenBank/DDBJ whole genome shotgun (WGS) entry which is preliminary data.</text>
</comment>
<dbReference type="InterPro" id="IPR051789">
    <property type="entry name" value="Bact_Polyamine_Transport"/>
</dbReference>
<feature type="domain" description="ABC transmembrane type-1" evidence="9">
    <location>
        <begin position="66"/>
        <end position="253"/>
    </location>
</feature>
<keyword evidence="5 8" id="KW-0812">Transmembrane</keyword>
<sequence length="268" mass="29201">MSSTQKLARASLWFYVLLVYGFVFAPILASFVFSLNADRFPTLPLAGLSFEWYREILNDPGVWTAFGNSVKVALVSGSVATFLGFGAAYTDYRFNFVGKKVYLALALLPPTVPLVIFGLAMLAFLSRVSLAGYLHSVMISHIVLCTPFAMALIRIRLAQMDPALEEAAWNLGASRWRAMASVVLPFAAPAVISAWCLTMAVSFDEFAIAWFVSGLNETVPVVVLQTLQGTVSPRINAIGSLVFSLSILLVVIAQVVYMRSGRQARTAQ</sequence>
<comment type="similarity">
    <text evidence="2">Belongs to the binding-protein-dependent transport system permease family. CysTW subfamily.</text>
</comment>
<evidence type="ECO:0000259" key="9">
    <source>
        <dbReference type="PROSITE" id="PS50928"/>
    </source>
</evidence>
<dbReference type="InterPro" id="IPR000515">
    <property type="entry name" value="MetI-like"/>
</dbReference>
<dbReference type="PROSITE" id="PS50928">
    <property type="entry name" value="ABC_TM1"/>
    <property type="match status" value="1"/>
</dbReference>
<dbReference type="OrthoDB" id="9782004at2"/>
<dbReference type="Gene3D" id="1.10.3720.10">
    <property type="entry name" value="MetI-like"/>
    <property type="match status" value="1"/>
</dbReference>
<feature type="transmembrane region" description="Helical" evidence="8">
    <location>
        <begin position="101"/>
        <end position="125"/>
    </location>
</feature>
<dbReference type="Proteomes" id="UP000245474">
    <property type="component" value="Unassembled WGS sequence"/>
</dbReference>
<comment type="subcellular location">
    <subcellularLocation>
        <location evidence="1 8">Cell membrane</location>
        <topology evidence="1 8">Multi-pass membrane protein</topology>
    </subcellularLocation>
</comment>
<feature type="transmembrane region" description="Helical" evidence="8">
    <location>
        <begin position="137"/>
        <end position="157"/>
    </location>
</feature>
<evidence type="ECO:0000256" key="7">
    <source>
        <dbReference type="ARBA" id="ARBA00023136"/>
    </source>
</evidence>
<dbReference type="InterPro" id="IPR035906">
    <property type="entry name" value="MetI-like_sf"/>
</dbReference>
<dbReference type="RefSeq" id="WP_109679546.1">
    <property type="nucleotide sequence ID" value="NZ_CP086615.1"/>
</dbReference>
<evidence type="ECO:0000256" key="8">
    <source>
        <dbReference type="RuleBase" id="RU363032"/>
    </source>
</evidence>
<keyword evidence="7 8" id="KW-0472">Membrane</keyword>
<feature type="transmembrane region" description="Helical" evidence="8">
    <location>
        <begin position="237"/>
        <end position="258"/>
    </location>
</feature>
<reference evidence="10 11" key="1">
    <citation type="submission" date="2018-05" db="EMBL/GenBank/DDBJ databases">
        <title>Spiribacter halobius sp. nov., a moderately halophilic bacterium isolated from marine solar saltern.</title>
        <authorList>
            <person name="Zheng W.-S."/>
            <person name="Lu D.-C."/>
            <person name="Du Z.-J."/>
        </authorList>
    </citation>
    <scope>NUCLEOTIDE SEQUENCE [LARGE SCALE GENOMIC DNA]</scope>
    <source>
        <strain evidence="10 11">E85</strain>
    </source>
</reference>